<protein>
    <submittedName>
        <fullName evidence="2 3">Uncharacterized protein</fullName>
    </submittedName>
</protein>
<dbReference type="EMBL" id="ADAS02000031">
    <property type="protein sequence ID" value="OAV95233.1"/>
    <property type="molecule type" value="Genomic_DNA"/>
</dbReference>
<dbReference type="AlphaFoldDB" id="A0A0C4F280"/>
<evidence type="ECO:0000313" key="4">
    <source>
        <dbReference type="Proteomes" id="UP000005240"/>
    </source>
</evidence>
<feature type="region of interest" description="Disordered" evidence="1">
    <location>
        <begin position="179"/>
        <end position="216"/>
    </location>
</feature>
<dbReference type="OrthoDB" id="2508271at2759"/>
<evidence type="ECO:0000313" key="3">
    <source>
        <dbReference type="EnsemblFungi" id="PTTG_07201-t43_1-p1"/>
    </source>
</evidence>
<accession>A0A0C4F280</accession>
<reference evidence="3" key="4">
    <citation type="submission" date="2025-05" db="UniProtKB">
        <authorList>
            <consortium name="EnsemblFungi"/>
        </authorList>
    </citation>
    <scope>IDENTIFICATION</scope>
    <source>
        <strain evidence="3">isolate 1-1 / race 1 (BBBD)</strain>
    </source>
</reference>
<dbReference type="EnsemblFungi" id="PTTG_07201-t43_1">
    <property type="protein sequence ID" value="PTTG_07201-t43_1-p1"/>
    <property type="gene ID" value="PTTG_07201"/>
</dbReference>
<keyword evidence="4" id="KW-1185">Reference proteome</keyword>
<reference evidence="2" key="2">
    <citation type="submission" date="2016-05" db="EMBL/GenBank/DDBJ databases">
        <title>Comparative analysis highlights variable genome content of wheat rusts and divergence of the mating loci.</title>
        <authorList>
            <person name="Cuomo C.A."/>
            <person name="Bakkeren G."/>
            <person name="Szabo L."/>
            <person name="Khalil H."/>
            <person name="Joly D."/>
            <person name="Goldberg J."/>
            <person name="Young S."/>
            <person name="Zeng Q."/>
            <person name="Fellers J."/>
        </authorList>
    </citation>
    <scope>NUCLEOTIDE SEQUENCE [LARGE SCALE GENOMIC DNA]</scope>
    <source>
        <strain evidence="2">1-1 BBBD Race 1</strain>
    </source>
</reference>
<organism evidence="2">
    <name type="scientific">Puccinia triticina (isolate 1-1 / race 1 (BBBD))</name>
    <name type="common">Brown leaf rust fungus</name>
    <dbReference type="NCBI Taxonomy" id="630390"/>
    <lineage>
        <taxon>Eukaryota</taxon>
        <taxon>Fungi</taxon>
        <taxon>Dikarya</taxon>
        <taxon>Basidiomycota</taxon>
        <taxon>Pucciniomycotina</taxon>
        <taxon>Pucciniomycetes</taxon>
        <taxon>Pucciniales</taxon>
        <taxon>Pucciniaceae</taxon>
        <taxon>Puccinia</taxon>
    </lineage>
</organism>
<reference evidence="2" key="1">
    <citation type="submission" date="2009-11" db="EMBL/GenBank/DDBJ databases">
        <authorList>
            <consortium name="The Broad Institute Genome Sequencing Platform"/>
            <person name="Ward D."/>
            <person name="Feldgarden M."/>
            <person name="Earl A."/>
            <person name="Young S.K."/>
            <person name="Zeng Q."/>
            <person name="Koehrsen M."/>
            <person name="Alvarado L."/>
            <person name="Berlin A."/>
            <person name="Bochicchio J."/>
            <person name="Borenstein D."/>
            <person name="Chapman S.B."/>
            <person name="Chen Z."/>
            <person name="Engels R."/>
            <person name="Freedman E."/>
            <person name="Gellesch M."/>
            <person name="Goldberg J."/>
            <person name="Griggs A."/>
            <person name="Gujja S."/>
            <person name="Heilman E."/>
            <person name="Heiman D."/>
            <person name="Hepburn T."/>
            <person name="Howarth C."/>
            <person name="Jen D."/>
            <person name="Larson L."/>
            <person name="Lewis B."/>
            <person name="Mehta T."/>
            <person name="Park D."/>
            <person name="Pearson M."/>
            <person name="Roberts A."/>
            <person name="Saif S."/>
            <person name="Shea T."/>
            <person name="Shenoy N."/>
            <person name="Sisk P."/>
            <person name="Stolte C."/>
            <person name="Sykes S."/>
            <person name="Thomson T."/>
            <person name="Walk T."/>
            <person name="White J."/>
            <person name="Yandava C."/>
            <person name="Izard J."/>
            <person name="Baranova O.V."/>
            <person name="Blanton J.M."/>
            <person name="Tanner A.C."/>
            <person name="Dewhirst F.E."/>
            <person name="Haas B."/>
            <person name="Nusbaum C."/>
            <person name="Birren B."/>
        </authorList>
    </citation>
    <scope>NUCLEOTIDE SEQUENCE [LARGE SCALE GENOMIC DNA]</scope>
    <source>
        <strain evidence="2">1-1 BBBD Race 1</strain>
    </source>
</reference>
<dbReference type="Proteomes" id="UP000005240">
    <property type="component" value="Unassembled WGS sequence"/>
</dbReference>
<feature type="region of interest" description="Disordered" evidence="1">
    <location>
        <begin position="237"/>
        <end position="256"/>
    </location>
</feature>
<evidence type="ECO:0000313" key="2">
    <source>
        <dbReference type="EMBL" id="OAV95233.1"/>
    </source>
</evidence>
<proteinExistence type="predicted"/>
<name>A0A0C4F280_PUCT1</name>
<evidence type="ECO:0000256" key="1">
    <source>
        <dbReference type="SAM" id="MobiDB-lite"/>
    </source>
</evidence>
<gene>
    <name evidence="2" type="ORF">PTTG_07201</name>
</gene>
<sequence length="380" mass="42719">MKVQKATFPIHSFPATPDDSHQFFTTNIQPLQNLLGDIMYTSNLSVSSENGRGNGEEIIGEIIPENSRQIFAAAGNARPVDLPDHENEFLKRMMRESLEEMLTVPGYMQLAKARSLNMSPNLAAAFEPNSRGVNFSSPMLPGTAEELEGLPTPSEDFKRLMTEKLEYAMTFPEVMHFAKAQAQHSPSPASPPTPSAVENEHGSYHPPSHPVLRSPFKHQDKPVREQEVYNYVQAQDHRPPQPLFHPGTRSHPSQEPDEIYPMGLNPDSWETFEANRYELNNKPVGDLHGYTYMQPLNHRPSHPIVHPGTDSYYPPSSECNICAMNLIADRGEGVEANQYEQRNTHGPQDFADPTIDARFRHLSDTPNPSLNFAGMAEYEY</sequence>
<dbReference type="VEuPathDB" id="FungiDB:PTTG_07201"/>
<reference evidence="3 4" key="3">
    <citation type="journal article" date="2017" name="G3 (Bethesda)">
        <title>Comparative analysis highlights variable genome content of wheat rusts and divergence of the mating loci.</title>
        <authorList>
            <person name="Cuomo C.A."/>
            <person name="Bakkeren G."/>
            <person name="Khalil H.B."/>
            <person name="Panwar V."/>
            <person name="Joly D."/>
            <person name="Linning R."/>
            <person name="Sakthikumar S."/>
            <person name="Song X."/>
            <person name="Adiconis X."/>
            <person name="Fan L."/>
            <person name="Goldberg J.M."/>
            <person name="Levin J.Z."/>
            <person name="Young S."/>
            <person name="Zeng Q."/>
            <person name="Anikster Y."/>
            <person name="Bruce M."/>
            <person name="Wang M."/>
            <person name="Yin C."/>
            <person name="McCallum B."/>
            <person name="Szabo L.J."/>
            <person name="Hulbert S."/>
            <person name="Chen X."/>
            <person name="Fellers J.P."/>
        </authorList>
    </citation>
    <scope>NUCLEOTIDE SEQUENCE</scope>
    <source>
        <strain evidence="4">Isolate 1-1 / race 1 (BBBD)</strain>
        <strain evidence="3">isolate 1-1 / race 1 (BBBD)</strain>
    </source>
</reference>